<dbReference type="Proteomes" id="UP000585905">
    <property type="component" value="Unassembled WGS sequence"/>
</dbReference>
<protein>
    <submittedName>
        <fullName evidence="2">Uncharacterized protein YceH (UPF0502 family)</fullName>
    </submittedName>
</protein>
<keyword evidence="3" id="KW-1185">Reference proteome</keyword>
<organism evidence="2 3">
    <name type="scientific">Microcella alkalica</name>
    <dbReference type="NCBI Taxonomy" id="355930"/>
    <lineage>
        <taxon>Bacteria</taxon>
        <taxon>Bacillati</taxon>
        <taxon>Actinomycetota</taxon>
        <taxon>Actinomycetes</taxon>
        <taxon>Micrococcales</taxon>
        <taxon>Microbacteriaceae</taxon>
        <taxon>Microcella</taxon>
    </lineage>
</organism>
<feature type="coiled-coil region" evidence="1">
    <location>
        <begin position="232"/>
        <end position="259"/>
    </location>
</feature>
<comment type="caution">
    <text evidence="2">The sequence shown here is derived from an EMBL/GenBank/DDBJ whole genome shotgun (WGS) entry which is preliminary data.</text>
</comment>
<name>A0A839EBS7_9MICO</name>
<reference evidence="2 3" key="1">
    <citation type="submission" date="2020-07" db="EMBL/GenBank/DDBJ databases">
        <title>Sequencing the genomes of 1000 actinobacteria strains.</title>
        <authorList>
            <person name="Klenk H.-P."/>
        </authorList>
    </citation>
    <scope>NUCLEOTIDE SEQUENCE [LARGE SCALE GENOMIC DNA]</scope>
    <source>
        <strain evidence="2 3">DSM 19663</strain>
    </source>
</reference>
<proteinExistence type="predicted"/>
<evidence type="ECO:0000313" key="3">
    <source>
        <dbReference type="Proteomes" id="UP000585905"/>
    </source>
</evidence>
<keyword evidence="1" id="KW-0175">Coiled coil</keyword>
<dbReference type="EMBL" id="JACGWX010000001">
    <property type="protein sequence ID" value="MBA8846775.1"/>
    <property type="molecule type" value="Genomic_DNA"/>
</dbReference>
<evidence type="ECO:0000313" key="2">
    <source>
        <dbReference type="EMBL" id="MBA8846775.1"/>
    </source>
</evidence>
<gene>
    <name evidence="2" type="ORF">FHX53_000339</name>
</gene>
<dbReference type="RefSeq" id="WP_182489617.1">
    <property type="nucleotide sequence ID" value="NZ_BAAAOV010000002.1"/>
</dbReference>
<feature type="coiled-coil region" evidence="1">
    <location>
        <begin position="308"/>
        <end position="342"/>
    </location>
</feature>
<evidence type="ECO:0000256" key="1">
    <source>
        <dbReference type="SAM" id="Coils"/>
    </source>
</evidence>
<dbReference type="AlphaFoldDB" id="A0A839EBS7"/>
<accession>A0A839EBS7</accession>
<sequence>MTPTPPAHRRRARSRGGRGILIGLAVLAIGAQGAVIAGAAWAAANPRIVADRVTVLTTDLDPVVAEYAVSAGMSEEGVDLLHASLTAIVPGDDFDDYCSTDEPGIGVLGCYTLDDGRIYLYDVENPDLAALEPIVAAHEMLHAAWDRLTADEQDALAPLLEEAFAALGPDHELVERIAAYEAQDPSSRIPELYAIIGSEIAAVPAALEVHYARYFDDRAASVALSERITALFADLEARLTALSDELEALGARIDAEQAAYDVDAAALEAEITAFNQRAAEPGGYTSQSVFLRDRDALVARQQDLNARLQATNALVAEYNALLEQLEALNAEADELNRSINVELVPIEERDAVDEPTGG</sequence>